<feature type="transmembrane region" description="Helical" evidence="1">
    <location>
        <begin position="60"/>
        <end position="89"/>
    </location>
</feature>
<keyword evidence="3" id="KW-1185">Reference proteome</keyword>
<sequence length="453" mass="49821">MTQHRTEQTKPARKNERRSNPWLTRRRYALRYGRSRLNYLISMVGIEFFLYSFLMRLPNWMISLATLVIMTTRTGEVSLGTYGAGIIALASAMSHRTYRRLSLIFSKRVVIFISATLNIPAVAFLLVQMLSFGPNRVGGDIMTFLIAAALAGVTTSPLGAVMRSSWGQRYLENHDRRMLNAATAFESLLDLVALPLAAFLVGIIAIFGDLNAPLYAVIIIDLLGILYVLFRHNTIQPVGTLIRDLYIAQSHNHGTHRLAWIPMLGIACLGVCLGSTQTMLALRSISQDSVLNVGFYLAAMGSAGTVTCIMMNLSRARVSTWQGWLVLGVLLTLSSLLLSVPGDSFWLLVTLAIYGAVIGGGLMAIESIITMLTAHTNIDLAQSTAQATYIAGLALGYVWGGVFGSRFGFQSALLVPVIASAAYFIFAHLFGYRWRILYEERLKPLPEELTLKG</sequence>
<dbReference type="InterPro" id="IPR036259">
    <property type="entry name" value="MFS_trans_sf"/>
</dbReference>
<feature type="transmembrane region" description="Helical" evidence="1">
    <location>
        <begin position="183"/>
        <end position="206"/>
    </location>
</feature>
<feature type="transmembrane region" description="Helical" evidence="1">
    <location>
        <begin position="212"/>
        <end position="230"/>
    </location>
</feature>
<feature type="transmembrane region" description="Helical" evidence="1">
    <location>
        <begin position="345"/>
        <end position="365"/>
    </location>
</feature>
<organism evidence="2 3">
    <name type="scientific">Rothia aerolata</name>
    <dbReference type="NCBI Taxonomy" id="1812262"/>
    <lineage>
        <taxon>Bacteria</taxon>
        <taxon>Bacillati</taxon>
        <taxon>Actinomycetota</taxon>
        <taxon>Actinomycetes</taxon>
        <taxon>Micrococcales</taxon>
        <taxon>Micrococcaceae</taxon>
        <taxon>Rothia</taxon>
    </lineage>
</organism>
<reference evidence="2 3" key="1">
    <citation type="journal article" date="2014" name="Int. J. Syst. Evol. Microbiol.">
        <title>Complete genome sequence of Corynebacterium casei LMG S-19264T (=DSM 44701T), isolated from a smear-ripened cheese.</title>
        <authorList>
            <consortium name="US DOE Joint Genome Institute (JGI-PGF)"/>
            <person name="Walter F."/>
            <person name="Albersmeier A."/>
            <person name="Kalinowski J."/>
            <person name="Ruckert C."/>
        </authorList>
    </citation>
    <scope>NUCLEOTIDE SEQUENCE [LARGE SCALE GENOMIC DNA]</scope>
    <source>
        <strain evidence="2 3">CCM 8669</strain>
    </source>
</reference>
<gene>
    <name evidence="2" type="ORF">GCM10007359_05800</name>
</gene>
<dbReference type="Gene3D" id="1.20.1250.20">
    <property type="entry name" value="MFS general substrate transporter like domains"/>
    <property type="match status" value="1"/>
</dbReference>
<feature type="transmembrane region" description="Helical" evidence="1">
    <location>
        <begin position="258"/>
        <end position="281"/>
    </location>
</feature>
<name>A0A917INX2_9MICC</name>
<feature type="transmembrane region" description="Helical" evidence="1">
    <location>
        <begin position="321"/>
        <end position="339"/>
    </location>
</feature>
<dbReference type="Proteomes" id="UP000600171">
    <property type="component" value="Unassembled WGS sequence"/>
</dbReference>
<feature type="transmembrane region" description="Helical" evidence="1">
    <location>
        <begin position="37"/>
        <end position="54"/>
    </location>
</feature>
<evidence type="ECO:0000313" key="2">
    <source>
        <dbReference type="EMBL" id="GGH59023.1"/>
    </source>
</evidence>
<feature type="transmembrane region" description="Helical" evidence="1">
    <location>
        <begin position="109"/>
        <end position="129"/>
    </location>
</feature>
<feature type="transmembrane region" description="Helical" evidence="1">
    <location>
        <begin position="386"/>
        <end position="407"/>
    </location>
</feature>
<feature type="transmembrane region" description="Helical" evidence="1">
    <location>
        <begin position="413"/>
        <end position="432"/>
    </location>
</feature>
<feature type="transmembrane region" description="Helical" evidence="1">
    <location>
        <begin position="293"/>
        <end position="314"/>
    </location>
</feature>
<keyword evidence="1" id="KW-0812">Transmembrane</keyword>
<dbReference type="SUPFAM" id="SSF103473">
    <property type="entry name" value="MFS general substrate transporter"/>
    <property type="match status" value="1"/>
</dbReference>
<proteinExistence type="predicted"/>
<evidence type="ECO:0000256" key="1">
    <source>
        <dbReference type="SAM" id="Phobius"/>
    </source>
</evidence>
<evidence type="ECO:0000313" key="3">
    <source>
        <dbReference type="Proteomes" id="UP000600171"/>
    </source>
</evidence>
<keyword evidence="1" id="KW-1133">Transmembrane helix</keyword>
<evidence type="ECO:0008006" key="4">
    <source>
        <dbReference type="Google" id="ProtNLM"/>
    </source>
</evidence>
<feature type="transmembrane region" description="Helical" evidence="1">
    <location>
        <begin position="141"/>
        <end position="162"/>
    </location>
</feature>
<keyword evidence="1" id="KW-0472">Membrane</keyword>
<protein>
    <recommendedName>
        <fullName evidence="4">MFS transporter</fullName>
    </recommendedName>
</protein>
<accession>A0A917INX2</accession>
<dbReference type="EMBL" id="BMDC01000001">
    <property type="protein sequence ID" value="GGH59023.1"/>
    <property type="molecule type" value="Genomic_DNA"/>
</dbReference>
<dbReference type="RefSeq" id="WP_188358815.1">
    <property type="nucleotide sequence ID" value="NZ_BMDC01000001.1"/>
</dbReference>
<dbReference type="AlphaFoldDB" id="A0A917INX2"/>
<comment type="caution">
    <text evidence="2">The sequence shown here is derived from an EMBL/GenBank/DDBJ whole genome shotgun (WGS) entry which is preliminary data.</text>
</comment>